<sequence length="986" mass="114812">MLFDDPNLLSNEEIGTQLKQNGYSADLIESIIQQFWIHDWGNSFIANKEYFEVLQKFLAEKKAETFSRFDFYTFFYSTTVPDYEKVSKSLQKIAVVFELMQTDHIAVRDFEEILKELNLTEISLQFLVNAKLITIFEEDEKQIAKWIHHTLTEYLSAIYLLDQKEIIKTVDRFTSSSESGTITFIPSWAGTLRFLVEKDSKTFIDWLEANLKANPDFLNDQLTEVIVFSTPVSIPEGYKTKLFHLVYDSYQEKKWWIPVWAYHNLYKFINAEIYKTLKDNANDTRYEYRANTAATIDGMLRNSHPLLTPGEKDFWKEKLIAYAKEEGTNGVLQRHSLAALENFVGDNSIIEAVVVNDKSTDTLVREAFINMCKVVDPNSAISIGFFIRGISEDTSHIYARNALYSISSNEGIRTLLKGIVENQQFIHEFLDKESIFNKKEKQADEIIIENIRKNLDEENISLIKKLILNAFTGEENYRAGDSYFLQQLALLIKTREPQYLEEIILAIQKLTLEEKNRLFINDFEGVLSVLLEANELARLKEVFNDTLHHHSKYTFAEAIRLAPRNGNPNGESVLQKGIELGITVDPNKLPKYEDHLKERELGIYKQFRKYLSPPTKGQYFPQVFAFFVENQKVIESQMSDDEIQRLLELAIDSNLNKIDPEKIVVRYKDQENKTGEYTITSVAGHFADVLRLIYKLKPDILQTPENRRKVINFIPFAYSNDFKIIQDILGTVNDKELSTLNEIMLNDKNDARYLVPQTYIYFSKIFPNLKSPRVVLISFIKDKYISESDKDYALKTLENYITNDDRNIEKLLLTIWNPKERKAFSDSANAALVSIFRNEVAILWRFKILKDSAKPFHRQEGAHSVGTLEMELDYLAFAKPLIDLRDEKYLKQFIELLDFSLTLNADEQYKEYTNYLWRIAIAFVVRDDFFLSETAYESLKKWADKNKETPNINWFNKRLEMALTESKSARTRKNKVSEAIAVLNHE</sequence>
<proteinExistence type="predicted"/>
<dbReference type="EMBL" id="MFJE01000068">
    <property type="protein sequence ID" value="OGG12894.1"/>
    <property type="molecule type" value="Genomic_DNA"/>
</dbReference>
<evidence type="ECO:0000313" key="2">
    <source>
        <dbReference type="Proteomes" id="UP000177383"/>
    </source>
</evidence>
<protein>
    <submittedName>
        <fullName evidence="1">Uncharacterized protein</fullName>
    </submittedName>
</protein>
<dbReference type="AlphaFoldDB" id="A0A1F5ZKQ0"/>
<comment type="caution">
    <text evidence="1">The sequence shown here is derived from an EMBL/GenBank/DDBJ whole genome shotgun (WGS) entry which is preliminary data.</text>
</comment>
<accession>A0A1F5ZKQ0</accession>
<name>A0A1F5ZKQ0_9BACT</name>
<dbReference type="SUPFAM" id="SSF48371">
    <property type="entry name" value="ARM repeat"/>
    <property type="match status" value="1"/>
</dbReference>
<dbReference type="STRING" id="1798375.A2773_01645"/>
<evidence type="ECO:0000313" key="1">
    <source>
        <dbReference type="EMBL" id="OGG12894.1"/>
    </source>
</evidence>
<dbReference type="InterPro" id="IPR016024">
    <property type="entry name" value="ARM-type_fold"/>
</dbReference>
<reference evidence="1 2" key="1">
    <citation type="journal article" date="2016" name="Nat. Commun.">
        <title>Thousands of microbial genomes shed light on interconnected biogeochemical processes in an aquifer system.</title>
        <authorList>
            <person name="Anantharaman K."/>
            <person name="Brown C.T."/>
            <person name="Hug L.A."/>
            <person name="Sharon I."/>
            <person name="Castelle C.J."/>
            <person name="Probst A.J."/>
            <person name="Thomas B.C."/>
            <person name="Singh A."/>
            <person name="Wilkins M.J."/>
            <person name="Karaoz U."/>
            <person name="Brodie E.L."/>
            <person name="Williams K.H."/>
            <person name="Hubbard S.S."/>
            <person name="Banfield J.F."/>
        </authorList>
    </citation>
    <scope>NUCLEOTIDE SEQUENCE [LARGE SCALE GENOMIC DNA]</scope>
</reference>
<dbReference type="Proteomes" id="UP000177383">
    <property type="component" value="Unassembled WGS sequence"/>
</dbReference>
<organism evidence="1 2">
    <name type="scientific">Candidatus Gottesmanbacteria bacterium RIFCSPHIGHO2_01_FULL_39_10</name>
    <dbReference type="NCBI Taxonomy" id="1798375"/>
    <lineage>
        <taxon>Bacteria</taxon>
        <taxon>Candidatus Gottesmaniibacteriota</taxon>
    </lineage>
</organism>
<gene>
    <name evidence="1" type="ORF">A2773_01645</name>
</gene>